<proteinExistence type="predicted"/>
<evidence type="ECO:0000313" key="2">
    <source>
        <dbReference type="Proteomes" id="UP000092544"/>
    </source>
</evidence>
<accession>A0A1A8T573</accession>
<dbReference type="InterPro" id="IPR013783">
    <property type="entry name" value="Ig-like_fold"/>
</dbReference>
<evidence type="ECO:0008006" key="3">
    <source>
        <dbReference type="Google" id="ProtNLM"/>
    </source>
</evidence>
<dbReference type="AlphaFoldDB" id="A0A1A8T573"/>
<dbReference type="Proteomes" id="UP000092544">
    <property type="component" value="Unassembled WGS sequence"/>
</dbReference>
<protein>
    <recommendedName>
        <fullName evidence="3">Pili assembly chaperone N-terminal domain-containing protein</fullName>
    </recommendedName>
</protein>
<dbReference type="Gene3D" id="2.60.40.10">
    <property type="entry name" value="Immunoglobulins"/>
    <property type="match status" value="1"/>
</dbReference>
<evidence type="ECO:0000313" key="1">
    <source>
        <dbReference type="EMBL" id="SBS27472.1"/>
    </source>
</evidence>
<dbReference type="EMBL" id="FLOB01000002">
    <property type="protein sequence ID" value="SBS27472.1"/>
    <property type="molecule type" value="Genomic_DNA"/>
</dbReference>
<dbReference type="RefSeq" id="WP_067013113.1">
    <property type="nucleotide sequence ID" value="NZ_FLOB01000002.1"/>
</dbReference>
<dbReference type="OrthoDB" id="5871680at2"/>
<dbReference type="InterPro" id="IPR050643">
    <property type="entry name" value="Periplasmic_pilus_chap"/>
</dbReference>
<dbReference type="SUPFAM" id="SSF49354">
    <property type="entry name" value="PapD-like"/>
    <property type="match status" value="1"/>
</dbReference>
<sequence length="232" mass="25778">MRYVIFFIYTIFSYSAYAFQVKPMVFEVQPTGSQSQQTMRVLNDSNVPLTIEISAYNLLIGKSGTETLKPNEDDFLIIPLTTIIPPGKSQSVIIRYIGDPLLSASKAYRIAINQVVVDLGSLNKSGVGMAVSFKTLLNVVPKEAEAKLVIKGKQQSARDSWNVMLENKGNKYIRLSKSKWIIKNKDKKMVLDGESLNKALTGKLLLPNSNCEVTIKVPSQFNADNSELEVVL</sequence>
<keyword evidence="2" id="KW-1185">Reference proteome</keyword>
<name>A0A1A8T573_9GAMM</name>
<reference evidence="1 2" key="1">
    <citation type="submission" date="2016-06" db="EMBL/GenBank/DDBJ databases">
        <authorList>
            <person name="Kjaerup R.B."/>
            <person name="Dalgaard T.S."/>
            <person name="Juul-Madsen H.R."/>
        </authorList>
    </citation>
    <scope>NUCLEOTIDE SEQUENCE [LARGE SCALE GENOMIC DNA]</scope>
    <source>
        <strain evidence="1 2">CECT 8886</strain>
    </source>
</reference>
<gene>
    <name evidence="1" type="ORF">MSP8886_00859</name>
</gene>
<dbReference type="PANTHER" id="PTHR30251">
    <property type="entry name" value="PILUS ASSEMBLY CHAPERONE"/>
    <property type="match status" value="1"/>
</dbReference>
<dbReference type="InterPro" id="IPR008962">
    <property type="entry name" value="PapD-like_sf"/>
</dbReference>
<organism evidence="1 2">
    <name type="scientific">Marinomonas spartinae</name>
    <dbReference type="NCBI Taxonomy" id="1792290"/>
    <lineage>
        <taxon>Bacteria</taxon>
        <taxon>Pseudomonadati</taxon>
        <taxon>Pseudomonadota</taxon>
        <taxon>Gammaproteobacteria</taxon>
        <taxon>Oceanospirillales</taxon>
        <taxon>Oceanospirillaceae</taxon>
        <taxon>Marinomonas</taxon>
    </lineage>
</organism>
<dbReference type="PANTHER" id="PTHR30251:SF4">
    <property type="entry name" value="SLR1668 PROTEIN"/>
    <property type="match status" value="1"/>
</dbReference>
<dbReference type="STRING" id="1792290.MSP8886_00859"/>